<protein>
    <submittedName>
        <fullName evidence="2">Uncharacterized protein</fullName>
    </submittedName>
</protein>
<gene>
    <name evidence="2" type="ORF">COB11_03290</name>
</gene>
<sequence length="121" mass="13606">MSIQYVDESMPFTYFMTHEGSENVLLQELDKNHGGASELQKHAVNFVKKDRESLSLSVKKFALYLFAGVLLVIPGFRIASTACILVATWNTPDILIRVNNLYQNYKALQTPPAQLTDATRV</sequence>
<dbReference type="AlphaFoldDB" id="A0A2A4YJA2"/>
<comment type="caution">
    <text evidence="2">The sequence shown here is derived from an EMBL/GenBank/DDBJ whole genome shotgun (WGS) entry which is preliminary data.</text>
</comment>
<evidence type="ECO:0000256" key="1">
    <source>
        <dbReference type="SAM" id="Phobius"/>
    </source>
</evidence>
<keyword evidence="1" id="KW-0812">Transmembrane</keyword>
<keyword evidence="1" id="KW-1133">Transmembrane helix</keyword>
<name>A0A2A4YJA2_UNCAE</name>
<evidence type="ECO:0000313" key="2">
    <source>
        <dbReference type="EMBL" id="PCI94903.1"/>
    </source>
</evidence>
<reference evidence="3" key="1">
    <citation type="submission" date="2017-08" db="EMBL/GenBank/DDBJ databases">
        <title>A dynamic microbial community with high functional redundancy inhabits the cold, oxic subseafloor aquifer.</title>
        <authorList>
            <person name="Tully B.J."/>
            <person name="Wheat C.G."/>
            <person name="Glazer B.T."/>
            <person name="Huber J.A."/>
        </authorList>
    </citation>
    <scope>NUCLEOTIDE SEQUENCE [LARGE SCALE GENOMIC DNA]</scope>
</reference>
<organism evidence="2 3">
    <name type="scientific">Aerophobetes bacterium</name>
    <dbReference type="NCBI Taxonomy" id="2030807"/>
    <lineage>
        <taxon>Bacteria</taxon>
        <taxon>Candidatus Aerophobota</taxon>
    </lineage>
</organism>
<dbReference type="EMBL" id="NVUU01000031">
    <property type="protein sequence ID" value="PCI94903.1"/>
    <property type="molecule type" value="Genomic_DNA"/>
</dbReference>
<accession>A0A2A4YJA2</accession>
<dbReference type="Proteomes" id="UP000217838">
    <property type="component" value="Unassembled WGS sequence"/>
</dbReference>
<feature type="transmembrane region" description="Helical" evidence="1">
    <location>
        <begin position="61"/>
        <end position="89"/>
    </location>
</feature>
<proteinExistence type="predicted"/>
<keyword evidence="1" id="KW-0472">Membrane</keyword>
<evidence type="ECO:0000313" key="3">
    <source>
        <dbReference type="Proteomes" id="UP000217838"/>
    </source>
</evidence>